<evidence type="ECO:0000256" key="3">
    <source>
        <dbReference type="ARBA" id="ARBA00022630"/>
    </source>
</evidence>
<protein>
    <submittedName>
        <fullName evidence="7">Coenzyme a disulfide reductase</fullName>
    </submittedName>
</protein>
<evidence type="ECO:0000256" key="1">
    <source>
        <dbReference type="ARBA" id="ARBA00001974"/>
    </source>
</evidence>
<evidence type="ECO:0000256" key="2">
    <source>
        <dbReference type="ARBA" id="ARBA00009130"/>
    </source>
</evidence>
<evidence type="ECO:0000259" key="5">
    <source>
        <dbReference type="Pfam" id="PF02852"/>
    </source>
</evidence>
<dbReference type="InterPro" id="IPR016156">
    <property type="entry name" value="FAD/NAD-linked_Rdtase_dimer_sf"/>
</dbReference>
<sequence>MTEEHDIVIIGNGPVGRVIVHMMTHFQQNMKEKLSILMITKEPILAFRCSMPYGLDSEKDMDQFLVPPKMMKEMCNFKEGTVTEILPEENIIKTKEGESYKYKHLVLGLGSRPFIPPFKNVDSENIVAFRVKEDLQKLREVTKNKKNKVAVIGGGYIGIEVAVELAELGIDVSVIEMAPSILPVSSEPELVSVIQEEVKKHGVKLYENSKVTGFTKDGNKAVAVELDGNLDPIPVDYVVMAVGVRPNSEIAEKAGLETARFGIKTDEFLRTTKYQNIWTSGDVLEKKSFISGQPMPSEFATTAVFTSKIVAHNIFNIIYGQGKQLQKYVGSINGNCASLFDYSIGQSGFTEFLAKRAGYEVITGYSETPDKYPQLNPQKVYCKLIFDKTNQKLIGGTVLRKGLSAGQNADWISLAIQMGVGLRDIMQFQYSSHPMLNPKANENLFLYSAMDAMKKFMQLKK</sequence>
<gene>
    <name evidence="7" type="ORF">M0812_29005</name>
</gene>
<evidence type="ECO:0000313" key="7">
    <source>
        <dbReference type="EMBL" id="KAJ3424287.1"/>
    </source>
</evidence>
<dbReference type="InterPro" id="IPR036188">
    <property type="entry name" value="FAD/NAD-bd_sf"/>
</dbReference>
<evidence type="ECO:0000259" key="6">
    <source>
        <dbReference type="Pfam" id="PF07992"/>
    </source>
</evidence>
<keyword evidence="3" id="KW-0285">Flavoprotein</keyword>
<dbReference type="Proteomes" id="UP001146793">
    <property type="component" value="Unassembled WGS sequence"/>
</dbReference>
<dbReference type="SUPFAM" id="SSF51905">
    <property type="entry name" value="FAD/NAD(P)-binding domain"/>
    <property type="match status" value="1"/>
</dbReference>
<evidence type="ECO:0000256" key="4">
    <source>
        <dbReference type="ARBA" id="ARBA00022827"/>
    </source>
</evidence>
<proteinExistence type="inferred from homology"/>
<accession>A0AAV7Y338</accession>
<dbReference type="PRINTS" id="PR00368">
    <property type="entry name" value="FADPNR"/>
</dbReference>
<dbReference type="InterPro" id="IPR050260">
    <property type="entry name" value="FAD-bd_OxRdtase"/>
</dbReference>
<dbReference type="EMBL" id="JANTQA010000072">
    <property type="protein sequence ID" value="KAJ3424287.1"/>
    <property type="molecule type" value="Genomic_DNA"/>
</dbReference>
<evidence type="ECO:0000313" key="8">
    <source>
        <dbReference type="Proteomes" id="UP001146793"/>
    </source>
</evidence>
<comment type="caution">
    <text evidence="7">The sequence shown here is derived from an EMBL/GenBank/DDBJ whole genome shotgun (WGS) entry which is preliminary data.</text>
</comment>
<dbReference type="InterPro" id="IPR023753">
    <property type="entry name" value="FAD/NAD-binding_dom"/>
</dbReference>
<dbReference type="PANTHER" id="PTHR43429">
    <property type="entry name" value="PYRIDINE NUCLEOTIDE-DISULFIDE OXIDOREDUCTASE DOMAIN-CONTAINING"/>
    <property type="match status" value="1"/>
</dbReference>
<dbReference type="SUPFAM" id="SSF55424">
    <property type="entry name" value="FAD/NAD-linked reductases, dimerisation (C-terminal) domain"/>
    <property type="match status" value="1"/>
</dbReference>
<dbReference type="Pfam" id="PF07992">
    <property type="entry name" value="Pyr_redox_2"/>
    <property type="match status" value="1"/>
</dbReference>
<dbReference type="AlphaFoldDB" id="A0AAV7Y338"/>
<dbReference type="GO" id="GO:0016491">
    <property type="term" value="F:oxidoreductase activity"/>
    <property type="evidence" value="ECO:0007669"/>
    <property type="project" value="InterPro"/>
</dbReference>
<feature type="domain" description="FAD/NAD(P)-binding" evidence="6">
    <location>
        <begin position="5"/>
        <end position="291"/>
    </location>
</feature>
<comment type="similarity">
    <text evidence="2">Belongs to the class-III pyridine nucleotide-disulfide oxidoreductase family.</text>
</comment>
<dbReference type="Pfam" id="PF02852">
    <property type="entry name" value="Pyr_redox_dim"/>
    <property type="match status" value="1"/>
</dbReference>
<organism evidence="7 8">
    <name type="scientific">Anaeramoeba flamelloides</name>
    <dbReference type="NCBI Taxonomy" id="1746091"/>
    <lineage>
        <taxon>Eukaryota</taxon>
        <taxon>Metamonada</taxon>
        <taxon>Anaeramoebidae</taxon>
        <taxon>Anaeramoeba</taxon>
    </lineage>
</organism>
<dbReference type="InterPro" id="IPR004099">
    <property type="entry name" value="Pyr_nucl-diS_OxRdtase_dimer"/>
</dbReference>
<dbReference type="PANTHER" id="PTHR43429:SF3">
    <property type="entry name" value="NITRITE REDUCTASE [NAD(P)H]"/>
    <property type="match status" value="1"/>
</dbReference>
<keyword evidence="4" id="KW-0274">FAD</keyword>
<dbReference type="PRINTS" id="PR00411">
    <property type="entry name" value="PNDRDTASEI"/>
</dbReference>
<dbReference type="Gene3D" id="3.30.390.30">
    <property type="match status" value="1"/>
</dbReference>
<name>A0AAV7Y338_9EUKA</name>
<comment type="cofactor">
    <cofactor evidence="1">
        <name>FAD</name>
        <dbReference type="ChEBI" id="CHEBI:57692"/>
    </cofactor>
</comment>
<dbReference type="Gene3D" id="3.50.50.60">
    <property type="entry name" value="FAD/NAD(P)-binding domain"/>
    <property type="match status" value="2"/>
</dbReference>
<feature type="domain" description="Pyridine nucleotide-disulphide oxidoreductase dimerisation" evidence="5">
    <location>
        <begin position="340"/>
        <end position="438"/>
    </location>
</feature>
<reference evidence="7" key="1">
    <citation type="submission" date="2022-08" db="EMBL/GenBank/DDBJ databases">
        <title>Novel sulphate-reducing endosymbionts in the free-living metamonad Anaeramoeba.</title>
        <authorList>
            <person name="Jerlstrom-Hultqvist J."/>
            <person name="Cepicka I."/>
            <person name="Gallot-Lavallee L."/>
            <person name="Salas-Leiva D."/>
            <person name="Curtis B.A."/>
            <person name="Zahonova K."/>
            <person name="Pipaliya S."/>
            <person name="Dacks J."/>
            <person name="Roger A.J."/>
        </authorList>
    </citation>
    <scope>NUCLEOTIDE SEQUENCE</scope>
    <source>
        <strain evidence="7">Busselton2</strain>
    </source>
</reference>